<comment type="subunit">
    <text evidence="4">Homohexamer; trimer of dimers.</text>
</comment>
<dbReference type="Gene3D" id="3.40.630.30">
    <property type="match status" value="2"/>
</dbReference>
<evidence type="ECO:0000256" key="3">
    <source>
        <dbReference type="ARBA" id="ARBA00023315"/>
    </source>
</evidence>
<keyword evidence="2 4" id="KW-0808">Transferase</keyword>
<dbReference type="EMBL" id="JACHDO010000001">
    <property type="protein sequence ID" value="MBB5490539.1"/>
    <property type="molecule type" value="Genomic_DNA"/>
</dbReference>
<feature type="active site" description="Proton donor" evidence="4">
    <location>
        <position position="136"/>
    </location>
</feature>
<feature type="domain" description="N-acetyltransferase" evidence="6">
    <location>
        <begin position="17"/>
        <end position="162"/>
    </location>
</feature>
<dbReference type="RefSeq" id="WP_184364039.1">
    <property type="nucleotide sequence ID" value="NZ_BAAAKM010000017.1"/>
</dbReference>
<evidence type="ECO:0000256" key="5">
    <source>
        <dbReference type="SAM" id="MobiDB-lite"/>
    </source>
</evidence>
<dbReference type="HAMAP" id="MF_01812">
    <property type="entry name" value="Eis"/>
    <property type="match status" value="1"/>
</dbReference>
<dbReference type="Pfam" id="PF13527">
    <property type="entry name" value="Acetyltransf_9"/>
    <property type="match status" value="1"/>
</dbReference>
<evidence type="ECO:0000256" key="2">
    <source>
        <dbReference type="ARBA" id="ARBA00022679"/>
    </source>
</evidence>
<dbReference type="InterPro" id="IPR036527">
    <property type="entry name" value="SCP2_sterol-bd_dom_sf"/>
</dbReference>
<dbReference type="PANTHER" id="PTHR37817">
    <property type="entry name" value="N-ACETYLTRANSFERASE EIS"/>
    <property type="match status" value="1"/>
</dbReference>
<dbReference type="PROSITE" id="PS51186">
    <property type="entry name" value="GNAT"/>
    <property type="match status" value="1"/>
</dbReference>
<feature type="region of interest" description="Disordered" evidence="5">
    <location>
        <begin position="1"/>
        <end position="22"/>
    </location>
</feature>
<dbReference type="PANTHER" id="PTHR37817:SF1">
    <property type="entry name" value="N-ACETYLTRANSFERASE EIS"/>
    <property type="match status" value="1"/>
</dbReference>
<evidence type="ECO:0000256" key="4">
    <source>
        <dbReference type="HAMAP-Rule" id="MF_01812"/>
    </source>
</evidence>
<dbReference type="InterPro" id="IPR051554">
    <property type="entry name" value="Acetyltransferase_Eis"/>
</dbReference>
<reference evidence="7 8" key="1">
    <citation type="submission" date="2020-08" db="EMBL/GenBank/DDBJ databases">
        <title>Sequencing the genomes of 1000 actinobacteria strains.</title>
        <authorList>
            <person name="Klenk H.-P."/>
        </authorList>
    </citation>
    <scope>NUCLEOTIDE SEQUENCE [LARGE SCALE GENOMIC DNA]</scope>
    <source>
        <strain evidence="7 8">DSM 44598</strain>
    </source>
</reference>
<dbReference type="InterPro" id="IPR000182">
    <property type="entry name" value="GNAT_dom"/>
</dbReference>
<evidence type="ECO:0000313" key="7">
    <source>
        <dbReference type="EMBL" id="MBB5490539.1"/>
    </source>
</evidence>
<comment type="caution">
    <text evidence="7">The sequence shown here is derived from an EMBL/GenBank/DDBJ whole genome shotgun (WGS) entry which is preliminary data.</text>
</comment>
<dbReference type="InterPro" id="IPR016181">
    <property type="entry name" value="Acyl_CoA_acyltransferase"/>
</dbReference>
<feature type="binding site" evidence="4">
    <location>
        <begin position="95"/>
        <end position="97"/>
    </location>
    <ligand>
        <name>acetyl-CoA</name>
        <dbReference type="ChEBI" id="CHEBI:57288"/>
    </ligand>
</feature>
<comment type="similarity">
    <text evidence="1 4">Belongs to the acetyltransferase Eis family.</text>
</comment>
<protein>
    <submittedName>
        <fullName evidence="7">Putative acetyltransferase</fullName>
    </submittedName>
</protein>
<evidence type="ECO:0000259" key="6">
    <source>
        <dbReference type="PROSITE" id="PS51186"/>
    </source>
</evidence>
<dbReference type="GO" id="GO:0034069">
    <property type="term" value="F:aminoglycoside N-acetyltransferase activity"/>
    <property type="evidence" value="ECO:0007669"/>
    <property type="project" value="TreeGrafter"/>
</dbReference>
<dbReference type="Gene3D" id="3.30.1050.10">
    <property type="entry name" value="SCP2 sterol-binding domain"/>
    <property type="match status" value="1"/>
</dbReference>
<evidence type="ECO:0000256" key="1">
    <source>
        <dbReference type="ARBA" id="ARBA00009213"/>
    </source>
</evidence>
<evidence type="ECO:0000313" key="8">
    <source>
        <dbReference type="Proteomes" id="UP000579647"/>
    </source>
</evidence>
<dbReference type="CDD" id="cd04301">
    <property type="entry name" value="NAT_SF"/>
    <property type="match status" value="1"/>
</dbReference>
<keyword evidence="8" id="KW-1185">Reference proteome</keyword>
<dbReference type="Pfam" id="PF13530">
    <property type="entry name" value="SCP2_2"/>
    <property type="match status" value="1"/>
</dbReference>
<dbReference type="InterPro" id="IPR025559">
    <property type="entry name" value="Eis_dom"/>
</dbReference>
<dbReference type="GO" id="GO:0030649">
    <property type="term" value="P:aminoglycoside antibiotic catabolic process"/>
    <property type="evidence" value="ECO:0007669"/>
    <property type="project" value="TreeGrafter"/>
</dbReference>
<dbReference type="NCBIfam" id="NF002367">
    <property type="entry name" value="PRK01346.1-4"/>
    <property type="match status" value="1"/>
</dbReference>
<feature type="active site" description="Proton acceptor; via carboxylate" evidence="4">
    <location>
        <position position="415"/>
    </location>
</feature>
<gene>
    <name evidence="7" type="ORF">HNR07_001676</name>
</gene>
<feature type="compositionally biased region" description="Basic and acidic residues" evidence="5">
    <location>
        <begin position="1"/>
        <end position="13"/>
    </location>
</feature>
<accession>A0A840W195</accession>
<dbReference type="SUPFAM" id="SSF55718">
    <property type="entry name" value="SCP-like"/>
    <property type="match status" value="1"/>
</dbReference>
<feature type="binding site" evidence="4">
    <location>
        <begin position="131"/>
        <end position="132"/>
    </location>
    <ligand>
        <name>acetyl-CoA</name>
        <dbReference type="ChEBI" id="CHEBI:57288"/>
    </ligand>
</feature>
<dbReference type="InterPro" id="IPR022902">
    <property type="entry name" value="NAcTrfase_Eis"/>
</dbReference>
<sequence length="415" mass="44851">METQRIPRSEQPRDTPWTIRGVTPEEFPDVVGVYAEPMILSAEDELTTEREHPLAEHDRILVALDGERMVGTTAAYTLEMTLPGGPRTVAGITGVGVWPTHRRRGILTALMTRQLADIHARGEAVAAMWASEGAIYGRYGFGLAAFELSARIRAPYAVLSPAAQGDPELTVELLPSAQARPTLARLHREAAATRVGQFQRGDSWWGRILSSDAPWAAVVSGPDGPLGYALYATTNGWSEDGTDSLVTVKEVVSATPAARVALYQHVFSRDLVTRIAFSALPADDPLTLLVADRNRLVEASSGSLRVRLVDLPRALTDRPYAAPVEVTMAVTDHYAPWNNGTWHLSADRDGATCERVPRPADLSLDVVHLGSVHLGQRSLSALVEAGLVQERTPGAAARLDTALHVPRAAFCGQLF</sequence>
<dbReference type="Pfam" id="PF17668">
    <property type="entry name" value="Acetyltransf_17"/>
    <property type="match status" value="1"/>
</dbReference>
<dbReference type="InterPro" id="IPR041380">
    <property type="entry name" value="Acetyltransf_17"/>
</dbReference>
<keyword evidence="3 4" id="KW-0012">Acyltransferase</keyword>
<name>A0A840W195_9ACTN</name>
<dbReference type="AlphaFoldDB" id="A0A840W195"/>
<organism evidence="7 8">
    <name type="scientific">Nocardiopsis metallicus</name>
    <dbReference type="NCBI Taxonomy" id="179819"/>
    <lineage>
        <taxon>Bacteria</taxon>
        <taxon>Bacillati</taxon>
        <taxon>Actinomycetota</taxon>
        <taxon>Actinomycetes</taxon>
        <taxon>Streptosporangiales</taxon>
        <taxon>Nocardiopsidaceae</taxon>
        <taxon>Nocardiopsis</taxon>
    </lineage>
</organism>
<dbReference type="SUPFAM" id="SSF55729">
    <property type="entry name" value="Acyl-CoA N-acyltransferases (Nat)"/>
    <property type="match status" value="1"/>
</dbReference>
<dbReference type="Proteomes" id="UP000579647">
    <property type="component" value="Unassembled WGS sequence"/>
</dbReference>
<feature type="binding site" evidence="4">
    <location>
        <begin position="103"/>
        <end position="108"/>
    </location>
    <ligand>
        <name>acetyl-CoA</name>
        <dbReference type="ChEBI" id="CHEBI:57288"/>
    </ligand>
</feature>
<proteinExistence type="inferred from homology"/>